<evidence type="ECO:0000259" key="2">
    <source>
        <dbReference type="PROSITE" id="PS50848"/>
    </source>
</evidence>
<dbReference type="InterPro" id="IPR002913">
    <property type="entry name" value="START_lipid-bd_dom"/>
</dbReference>
<dbReference type="Pfam" id="PF01535">
    <property type="entry name" value="PPR"/>
    <property type="match status" value="2"/>
</dbReference>
<dbReference type="InterPro" id="IPR027417">
    <property type="entry name" value="P-loop_NTPase"/>
</dbReference>
<evidence type="ECO:0000256" key="1">
    <source>
        <dbReference type="ARBA" id="ARBA00022737"/>
    </source>
</evidence>
<dbReference type="InterPro" id="IPR011990">
    <property type="entry name" value="TPR-like_helical_dom_sf"/>
</dbReference>
<proteinExistence type="predicted"/>
<dbReference type="Gene3D" id="1.25.40.10">
    <property type="entry name" value="Tetratricopeptide repeat domain"/>
    <property type="match status" value="1"/>
</dbReference>
<feature type="domain" description="START" evidence="2">
    <location>
        <begin position="111"/>
        <end position="226"/>
    </location>
</feature>
<dbReference type="InterPro" id="IPR002885">
    <property type="entry name" value="PPR_rpt"/>
</dbReference>
<dbReference type="GO" id="GO:0008289">
    <property type="term" value="F:lipid binding"/>
    <property type="evidence" value="ECO:0007669"/>
    <property type="project" value="InterPro"/>
</dbReference>
<comment type="caution">
    <text evidence="3">The sequence shown here is derived from an EMBL/GenBank/DDBJ whole genome shotgun (WGS) entry which is preliminary data.</text>
</comment>
<keyword evidence="4" id="KW-1185">Reference proteome</keyword>
<dbReference type="Proteomes" id="UP001417504">
    <property type="component" value="Unassembled WGS sequence"/>
</dbReference>
<protein>
    <recommendedName>
        <fullName evidence="2">START domain-containing protein</fullName>
    </recommendedName>
</protein>
<evidence type="ECO:0000313" key="4">
    <source>
        <dbReference type="Proteomes" id="UP001417504"/>
    </source>
</evidence>
<dbReference type="GO" id="GO:0003677">
    <property type="term" value="F:DNA binding"/>
    <property type="evidence" value="ECO:0007669"/>
    <property type="project" value="UniProtKB-KW"/>
</dbReference>
<dbReference type="EMBL" id="JBBNAE010000002">
    <property type="protein sequence ID" value="KAK9145354.1"/>
    <property type="molecule type" value="Genomic_DNA"/>
</dbReference>
<dbReference type="PANTHER" id="PTHR45654:SF5">
    <property type="entry name" value="HOMEOBOX-LEUCINE ZIPPER PROTEIN ANTHOCYANINLESS 2-RELATED"/>
    <property type="match status" value="1"/>
</dbReference>
<organism evidence="3 4">
    <name type="scientific">Stephania japonica</name>
    <dbReference type="NCBI Taxonomy" id="461633"/>
    <lineage>
        <taxon>Eukaryota</taxon>
        <taxon>Viridiplantae</taxon>
        <taxon>Streptophyta</taxon>
        <taxon>Embryophyta</taxon>
        <taxon>Tracheophyta</taxon>
        <taxon>Spermatophyta</taxon>
        <taxon>Magnoliopsida</taxon>
        <taxon>Ranunculales</taxon>
        <taxon>Menispermaceae</taxon>
        <taxon>Menispermoideae</taxon>
        <taxon>Cissampelideae</taxon>
        <taxon>Stephania</taxon>
    </lineage>
</organism>
<dbReference type="InterPro" id="IPR042160">
    <property type="entry name" value="HD-Zip_IV"/>
</dbReference>
<dbReference type="SUPFAM" id="SSF55961">
    <property type="entry name" value="Bet v1-like"/>
    <property type="match status" value="1"/>
</dbReference>
<dbReference type="PROSITE" id="PS50848">
    <property type="entry name" value="START"/>
    <property type="match status" value="1"/>
</dbReference>
<gene>
    <name evidence="3" type="ORF">Sjap_005257</name>
</gene>
<evidence type="ECO:0000313" key="3">
    <source>
        <dbReference type="EMBL" id="KAK9145354.1"/>
    </source>
</evidence>
<dbReference type="PANTHER" id="PTHR45654">
    <property type="entry name" value="HOMEOBOX-LEUCINE ZIPPER PROTEIN MERISTEM L1"/>
    <property type="match status" value="1"/>
</dbReference>
<name>A0AAP0K568_9MAGN</name>
<accession>A0AAP0K568</accession>
<keyword evidence="1" id="KW-0677">Repeat</keyword>
<dbReference type="AlphaFoldDB" id="A0AAP0K568"/>
<dbReference type="Pfam" id="PF01852">
    <property type="entry name" value="START"/>
    <property type="match status" value="1"/>
</dbReference>
<sequence length="336" mass="37823">MQMFMDSQIELKKLKRAAKYSSRSDDVDYMADDNEMADIVDEMEEEFHGRGIGESESDDDEYDHLNTKITDTSFAQVRRGKDIQGIPWDRLSSTREKYRQTRLEQYKNYENILQSGEGSEKNRWAEMFPCMIARTSTTDVISIGVDGTRNAALKLMRAELQVLSPLVPIREVNFLQFCKQHAEGVWAVVDVSIDADQDASNPSNFLTSRRLPSGCVVQDMPNGYSKKAMAEALERILTPQRSIYILRDVHAAKEQGRPYLIVFVGVNGVGKSTNLAKVNIALIDMYAKCGSLEDAISTFENMRFKDTLAWSTMIVACAIHGQSPKAISVFKNMNAA</sequence>
<dbReference type="SUPFAM" id="SSF52540">
    <property type="entry name" value="P-loop containing nucleoside triphosphate hydrolases"/>
    <property type="match status" value="1"/>
</dbReference>
<reference evidence="3 4" key="1">
    <citation type="submission" date="2024-01" db="EMBL/GenBank/DDBJ databases">
        <title>Genome assemblies of Stephania.</title>
        <authorList>
            <person name="Yang L."/>
        </authorList>
    </citation>
    <scope>NUCLEOTIDE SEQUENCE [LARGE SCALE GENOMIC DNA]</scope>
    <source>
        <strain evidence="3">QJT</strain>
        <tissue evidence="3">Leaf</tissue>
    </source>
</reference>